<dbReference type="PANTHER" id="PTHR46430">
    <property type="entry name" value="PROTEIN SKT5-RELATED"/>
    <property type="match status" value="1"/>
</dbReference>
<dbReference type="Proteomes" id="UP000666369">
    <property type="component" value="Unassembled WGS sequence"/>
</dbReference>
<dbReference type="EMBL" id="JAADJT010000004">
    <property type="protein sequence ID" value="NGZ84744.1"/>
    <property type="molecule type" value="Genomic_DNA"/>
</dbReference>
<dbReference type="InterPro" id="IPR006597">
    <property type="entry name" value="Sel1-like"/>
</dbReference>
<protein>
    <submittedName>
        <fullName evidence="2">Sel1 repeat family protein</fullName>
    </submittedName>
</protein>
<dbReference type="RefSeq" id="WP_166102238.1">
    <property type="nucleotide sequence ID" value="NZ_JAADJT010000004.1"/>
</dbReference>
<dbReference type="Gene3D" id="1.25.40.10">
    <property type="entry name" value="Tetratricopeptide repeat domain"/>
    <property type="match status" value="1"/>
</dbReference>
<evidence type="ECO:0000313" key="2">
    <source>
        <dbReference type="EMBL" id="NGZ84744.1"/>
    </source>
</evidence>
<gene>
    <name evidence="2" type="ORF">GW587_10795</name>
</gene>
<comment type="caution">
    <text evidence="2">The sequence shown here is derived from an EMBL/GenBank/DDBJ whole genome shotgun (WGS) entry which is preliminary data.</text>
</comment>
<dbReference type="InterPro" id="IPR011990">
    <property type="entry name" value="TPR-like_helical_dom_sf"/>
</dbReference>
<dbReference type="PANTHER" id="PTHR46430:SF3">
    <property type="entry name" value="ACTIVATOR OF C KINASE PROTEIN 1"/>
    <property type="match status" value="1"/>
</dbReference>
<evidence type="ECO:0000256" key="1">
    <source>
        <dbReference type="ARBA" id="ARBA00022737"/>
    </source>
</evidence>
<evidence type="ECO:0000313" key="3">
    <source>
        <dbReference type="Proteomes" id="UP000666369"/>
    </source>
</evidence>
<organism evidence="2 3">
    <name type="scientific">Duganella aceris</name>
    <dbReference type="NCBI Taxonomy" id="2703883"/>
    <lineage>
        <taxon>Bacteria</taxon>
        <taxon>Pseudomonadati</taxon>
        <taxon>Pseudomonadota</taxon>
        <taxon>Betaproteobacteria</taxon>
        <taxon>Burkholderiales</taxon>
        <taxon>Oxalobacteraceae</taxon>
        <taxon>Telluria group</taxon>
        <taxon>Duganella</taxon>
    </lineage>
</organism>
<sequence>MMEKTHNDEKLLWQMIDTALSDSNLREVVLLMQKLAGLGVWRALARIGEIYELGVVGVEIDTEEAVNWYRRAIFECDDPMAHLGLGRIYFSGRDSIQQDFSKSYIHLMKAYSHGLVEAGIFLGIMAMHGHAMELNWNVAEDFFINATKGRFPIAYRYLAYMAGCSGKPYLRIWYILREFFSSSRLRISDRNHPNLWKIPD</sequence>
<name>A0ABX0FJK0_9BURK</name>
<dbReference type="SUPFAM" id="SSF81901">
    <property type="entry name" value="HCP-like"/>
    <property type="match status" value="1"/>
</dbReference>
<dbReference type="SMART" id="SM00671">
    <property type="entry name" value="SEL1"/>
    <property type="match status" value="2"/>
</dbReference>
<keyword evidence="3" id="KW-1185">Reference proteome</keyword>
<dbReference type="Pfam" id="PF08238">
    <property type="entry name" value="Sel1"/>
    <property type="match status" value="2"/>
</dbReference>
<reference evidence="3" key="1">
    <citation type="submission" date="2023-07" db="EMBL/GenBank/DDBJ databases">
        <title>Duganella aceri sp. nov., isolated from tree sap.</title>
        <authorList>
            <person name="Kim I.S."/>
        </authorList>
    </citation>
    <scope>NUCLEOTIDE SEQUENCE [LARGE SCALE GENOMIC DNA]</scope>
    <source>
        <strain evidence="3">SAP-35</strain>
    </source>
</reference>
<accession>A0ABX0FJK0</accession>
<dbReference type="InterPro" id="IPR051726">
    <property type="entry name" value="Chitin_Synth_Reg"/>
</dbReference>
<proteinExistence type="predicted"/>
<keyword evidence="1" id="KW-0677">Repeat</keyword>